<evidence type="ECO:0000256" key="8">
    <source>
        <dbReference type="ARBA" id="ARBA00022857"/>
    </source>
</evidence>
<dbReference type="Gene3D" id="3.50.50.60">
    <property type="entry name" value="FAD/NAD(P)-binding domain"/>
    <property type="match status" value="2"/>
</dbReference>
<evidence type="ECO:0000256" key="7">
    <source>
        <dbReference type="ARBA" id="ARBA00022827"/>
    </source>
</evidence>
<protein>
    <recommendedName>
        <fullName evidence="4">thioredoxin-disulfide reductase (NADPH)</fullName>
        <ecNumber evidence="4">1.8.1.9</ecNumber>
    </recommendedName>
</protein>
<keyword evidence="7 16" id="KW-0274">FAD</keyword>
<dbReference type="GO" id="GO:0050660">
    <property type="term" value="F:flavin adenine dinucleotide binding"/>
    <property type="evidence" value="ECO:0007669"/>
    <property type="project" value="InterPro"/>
</dbReference>
<dbReference type="EC" id="1.8.1.9" evidence="4"/>
<evidence type="ECO:0000256" key="4">
    <source>
        <dbReference type="ARBA" id="ARBA00012610"/>
    </source>
</evidence>
<evidence type="ECO:0000256" key="9">
    <source>
        <dbReference type="ARBA" id="ARBA00022933"/>
    </source>
</evidence>
<dbReference type="InterPro" id="IPR023753">
    <property type="entry name" value="FAD/NAD-binding_dom"/>
</dbReference>
<dbReference type="OrthoDB" id="5956163at2759"/>
<dbReference type="FunFam" id="3.40.30.10:FF:000093">
    <property type="entry name" value="Glutaredoxin 2"/>
    <property type="match status" value="1"/>
</dbReference>
<comment type="function">
    <text evidence="2">Has a glutathione-disulfide oxidoreductase activity in the presence of NADPH and glutathione reductase. Reduces low molecular weight disulfides and proteins.</text>
</comment>
<evidence type="ECO:0000256" key="1">
    <source>
        <dbReference type="ARBA" id="ARBA00001974"/>
    </source>
</evidence>
<dbReference type="InterPro" id="IPR006338">
    <property type="entry name" value="Thioredoxin/glutathione_Rdtase"/>
</dbReference>
<keyword evidence="8" id="KW-0521">NADP</keyword>
<dbReference type="PRINTS" id="PR00411">
    <property type="entry name" value="PNDRDTASEI"/>
</dbReference>
<keyword evidence="10" id="KW-0249">Electron transport</keyword>
<dbReference type="InterPro" id="IPR036188">
    <property type="entry name" value="FAD/NAD-bd_sf"/>
</dbReference>
<dbReference type="Gene3D" id="3.40.30.10">
    <property type="entry name" value="Glutaredoxin"/>
    <property type="match status" value="1"/>
</dbReference>
<dbReference type="InterPro" id="IPR046952">
    <property type="entry name" value="GSHR/TRXR-like"/>
</dbReference>
<dbReference type="InterPro" id="IPR011899">
    <property type="entry name" value="Glutaredoxin_euk/vir"/>
</dbReference>
<dbReference type="GO" id="GO:0004791">
    <property type="term" value="F:thioredoxin-disulfide reductase (NADPH) activity"/>
    <property type="evidence" value="ECO:0007669"/>
    <property type="project" value="UniProtKB-EC"/>
</dbReference>
<dbReference type="AlphaFoldDB" id="A0A0K2V890"/>
<dbReference type="GO" id="GO:0005829">
    <property type="term" value="C:cytosol"/>
    <property type="evidence" value="ECO:0007669"/>
    <property type="project" value="TreeGrafter"/>
</dbReference>
<dbReference type="FunFam" id="3.50.50.60:FF:000190">
    <property type="entry name" value="Thioredoxin reductase"/>
    <property type="match status" value="1"/>
</dbReference>
<dbReference type="PROSITE" id="PS51354">
    <property type="entry name" value="GLUTAREDOXIN_2"/>
    <property type="match status" value="1"/>
</dbReference>
<dbReference type="GO" id="GO:0045454">
    <property type="term" value="P:cell redox homeostasis"/>
    <property type="evidence" value="ECO:0007669"/>
    <property type="project" value="InterPro"/>
</dbReference>
<evidence type="ECO:0000313" key="20">
    <source>
        <dbReference type="EMBL" id="CDW46156.1"/>
    </source>
</evidence>
<dbReference type="NCBIfam" id="TIGR01438">
    <property type="entry name" value="TGR"/>
    <property type="match status" value="1"/>
</dbReference>
<evidence type="ECO:0000259" key="18">
    <source>
        <dbReference type="Pfam" id="PF02852"/>
    </source>
</evidence>
<dbReference type="Pfam" id="PF02852">
    <property type="entry name" value="Pyr_redox_dim"/>
    <property type="match status" value="1"/>
</dbReference>
<organism evidence="20">
    <name type="scientific">Lepeophtheirus salmonis</name>
    <name type="common">Salmon louse</name>
    <name type="synonym">Caligus salmonis</name>
    <dbReference type="NCBI Taxonomy" id="72036"/>
    <lineage>
        <taxon>Eukaryota</taxon>
        <taxon>Metazoa</taxon>
        <taxon>Ecdysozoa</taxon>
        <taxon>Arthropoda</taxon>
        <taxon>Crustacea</taxon>
        <taxon>Multicrustacea</taxon>
        <taxon>Hexanauplia</taxon>
        <taxon>Copepoda</taxon>
        <taxon>Siphonostomatoida</taxon>
        <taxon>Caligidae</taxon>
        <taxon>Lepeophtheirus</taxon>
    </lineage>
</organism>
<comment type="similarity">
    <text evidence="3 16">Belongs to the class-I pyridine nucleotide-disulfide oxidoreductase family.</text>
</comment>
<dbReference type="Gene3D" id="3.30.390.30">
    <property type="match status" value="1"/>
</dbReference>
<dbReference type="InterPro" id="IPR016156">
    <property type="entry name" value="FAD/NAD-linked_Rdtase_dimer_sf"/>
</dbReference>
<evidence type="ECO:0000256" key="14">
    <source>
        <dbReference type="ARBA" id="ARBA00048132"/>
    </source>
</evidence>
<proteinExistence type="inferred from homology"/>
<keyword evidence="11 16" id="KW-0560">Oxidoreductase</keyword>
<evidence type="ECO:0000256" key="5">
    <source>
        <dbReference type="ARBA" id="ARBA00022448"/>
    </source>
</evidence>
<dbReference type="SUPFAM" id="SSF51905">
    <property type="entry name" value="FAD/NAD(P)-binding domain"/>
    <property type="match status" value="2"/>
</dbReference>
<dbReference type="CDD" id="cd03419">
    <property type="entry name" value="GRX_GRXh_1_2_like"/>
    <property type="match status" value="1"/>
</dbReference>
<evidence type="ECO:0000256" key="12">
    <source>
        <dbReference type="ARBA" id="ARBA00023157"/>
    </source>
</evidence>
<evidence type="ECO:0000256" key="10">
    <source>
        <dbReference type="ARBA" id="ARBA00022982"/>
    </source>
</evidence>
<evidence type="ECO:0000256" key="2">
    <source>
        <dbReference type="ARBA" id="ARBA00002549"/>
    </source>
</evidence>
<dbReference type="EMBL" id="HACA01028795">
    <property type="protein sequence ID" value="CDW46156.1"/>
    <property type="molecule type" value="Transcribed_RNA"/>
</dbReference>
<feature type="domain" description="Glutaredoxin" evidence="17">
    <location>
        <begin position="84"/>
        <end position="145"/>
    </location>
</feature>
<evidence type="ECO:0000259" key="19">
    <source>
        <dbReference type="Pfam" id="PF07992"/>
    </source>
</evidence>
<keyword evidence="13 16" id="KW-0676">Redox-active center</keyword>
<comment type="cofactor">
    <cofactor evidence="1">
        <name>FAD</name>
        <dbReference type="ChEBI" id="CHEBI:57692"/>
    </cofactor>
</comment>
<dbReference type="KEGG" id="lsm:121128769"/>
<dbReference type="InterPro" id="IPR012999">
    <property type="entry name" value="Pyr_OxRdtase_I_AS"/>
</dbReference>
<keyword evidence="6 16" id="KW-0285">Flavoprotein</keyword>
<comment type="function">
    <text evidence="15">Thioredoxin system is a major player in glutathione metabolism, due to the demonstrated absence of a glutathione reductase. Functionally interacts with the Sod/Cat reactive oxidation species (ROS) defense system and thereby has a role in preadult development and life span. Lack of a glutathione reductase suggests antioxidant defense in Drosophila, and probably in related insects, differs fundamentally from that in other organisms.</text>
</comment>
<dbReference type="GO" id="GO:0006749">
    <property type="term" value="P:glutathione metabolic process"/>
    <property type="evidence" value="ECO:0007669"/>
    <property type="project" value="TreeGrafter"/>
</dbReference>
<dbReference type="Pfam" id="PF00462">
    <property type="entry name" value="Glutaredoxin"/>
    <property type="match status" value="1"/>
</dbReference>
<dbReference type="PROSITE" id="PS00195">
    <property type="entry name" value="GLUTAREDOXIN_1"/>
    <property type="match status" value="1"/>
</dbReference>
<sequence length="661" mass="72013">MLIGRLLLRRSLYEIGCRSLSNVKSFPVLVNNRSYKRLFSGVKTTKGGWRAIPPSKMAPIQLKFGSSKEEIQSTIKQVIDGNVVTIFSKTTCPFCVKVKKLFDSLKVNYLTIELDLLENGSAIQQSLADKTGQRTVPNVFINGDHLGGADDTLKAASEERLLPMIKADKHNYDYDLVVIGGGSGGLSASKEAAKLGKKVAVCDFVKPSPQGTKWGLGGTCVNAGCIPKKLMHQTALLGEAMKDASEFGWDVPKSSNLKWMDMVSAIQNHIGSLNWGYRVQLRKENVTYLNAYASFKDQHTLNLVDKKGESKSVSAQNFIIATGGRPNYPKIPGAKEYGITSDDIFSLSFSPGKTLFVGASYIALECAGFAKGIGIDSSIMVRSILLRGFDQQIANMIGKNMEDHGIKFIRECVPTSLEQLEAPVPGEKAGLVKVCGKYNDGTAFEDTFNTVCFAIGRTAETSKIGLENIGVKLNPSNNKVIHDKYECTNIPNVYAIGDVLDGKPELTPMAIQSGKLLARRMFGVSDTLTDYVNVPTTVFTPLEYGNIGLSEEDAFAQYGAENIETYHSNFWPLEWTIAHRPENDCYAKLICLKTENERVVGFHYLGPNAGEVTQGFALGFRLGATKADYDSIIGIHPTTAENFTTLKITKSSGQDASASGC</sequence>
<dbReference type="InterPro" id="IPR036249">
    <property type="entry name" value="Thioredoxin-like_sf"/>
</dbReference>
<evidence type="ECO:0000256" key="13">
    <source>
        <dbReference type="ARBA" id="ARBA00023284"/>
    </source>
</evidence>
<dbReference type="NCBIfam" id="TIGR02180">
    <property type="entry name" value="GRX_euk"/>
    <property type="match status" value="1"/>
</dbReference>
<dbReference type="FunFam" id="3.30.390.30:FF:000004">
    <property type="entry name" value="Thioredoxin reductase 1, cytoplasmic"/>
    <property type="match status" value="1"/>
</dbReference>
<name>A0A0K2V890_LEPSM</name>
<keyword evidence="5" id="KW-0813">Transport</keyword>
<dbReference type="SUPFAM" id="SSF55424">
    <property type="entry name" value="FAD/NAD-linked reductases, dimerisation (C-terminal) domain"/>
    <property type="match status" value="1"/>
</dbReference>
<evidence type="ECO:0000256" key="3">
    <source>
        <dbReference type="ARBA" id="ARBA00007532"/>
    </source>
</evidence>
<evidence type="ECO:0000256" key="16">
    <source>
        <dbReference type="RuleBase" id="RU003691"/>
    </source>
</evidence>
<dbReference type="PANTHER" id="PTHR42737:SF8">
    <property type="entry name" value="THIOREDOXIN-DISULFIDE REDUCTASE"/>
    <property type="match status" value="1"/>
</dbReference>
<keyword evidence="12" id="KW-1015">Disulfide bond</keyword>
<dbReference type="GO" id="GO:0005739">
    <property type="term" value="C:mitochondrion"/>
    <property type="evidence" value="ECO:0007669"/>
    <property type="project" value="TreeGrafter"/>
</dbReference>
<dbReference type="PRINTS" id="PR00368">
    <property type="entry name" value="FADPNR"/>
</dbReference>
<feature type="domain" description="Pyridine nucleotide-disulphide oxidoreductase dimerisation" evidence="18">
    <location>
        <begin position="534"/>
        <end position="645"/>
    </location>
</feature>
<evidence type="ECO:0000256" key="15">
    <source>
        <dbReference type="ARBA" id="ARBA00054062"/>
    </source>
</evidence>
<dbReference type="GO" id="GO:0004362">
    <property type="term" value="F:glutathione-disulfide reductase (NADPH) activity"/>
    <property type="evidence" value="ECO:0007669"/>
    <property type="project" value="TreeGrafter"/>
</dbReference>
<dbReference type="PANTHER" id="PTHR42737">
    <property type="entry name" value="GLUTATHIONE REDUCTASE"/>
    <property type="match status" value="1"/>
</dbReference>
<dbReference type="InterPro" id="IPR004099">
    <property type="entry name" value="Pyr_nucl-diS_OxRdtase_dimer"/>
</dbReference>
<evidence type="ECO:0000259" key="17">
    <source>
        <dbReference type="Pfam" id="PF00462"/>
    </source>
</evidence>
<evidence type="ECO:0000256" key="6">
    <source>
        <dbReference type="ARBA" id="ARBA00022630"/>
    </source>
</evidence>
<reference evidence="20" key="1">
    <citation type="submission" date="2014-05" db="EMBL/GenBank/DDBJ databases">
        <authorList>
            <person name="Chronopoulou M."/>
        </authorList>
    </citation>
    <scope>NUCLEOTIDE SEQUENCE</scope>
    <source>
        <tissue evidence="20">Whole organism</tissue>
    </source>
</reference>
<evidence type="ECO:0000256" key="11">
    <source>
        <dbReference type="ARBA" id="ARBA00023002"/>
    </source>
</evidence>
<feature type="domain" description="FAD/NAD(P)-binding" evidence="19">
    <location>
        <begin position="174"/>
        <end position="514"/>
    </location>
</feature>
<dbReference type="RefSeq" id="XP_040580316.1">
    <property type="nucleotide sequence ID" value="XM_040724382.2"/>
</dbReference>
<dbReference type="Pfam" id="PF07992">
    <property type="entry name" value="Pyr_redox_2"/>
    <property type="match status" value="1"/>
</dbReference>
<dbReference type="GeneID" id="121128769"/>
<dbReference type="InterPro" id="IPR011767">
    <property type="entry name" value="GLR_AS"/>
</dbReference>
<dbReference type="InterPro" id="IPR002109">
    <property type="entry name" value="Glutaredoxin"/>
</dbReference>
<dbReference type="SUPFAM" id="SSF52833">
    <property type="entry name" value="Thioredoxin-like"/>
    <property type="match status" value="1"/>
</dbReference>
<accession>A0A0K2V890</accession>
<comment type="catalytic activity">
    <reaction evidence="14">
        <text>[thioredoxin]-dithiol + NADP(+) = [thioredoxin]-disulfide + NADPH + H(+)</text>
        <dbReference type="Rhea" id="RHEA:20345"/>
        <dbReference type="Rhea" id="RHEA-COMP:10698"/>
        <dbReference type="Rhea" id="RHEA-COMP:10700"/>
        <dbReference type="ChEBI" id="CHEBI:15378"/>
        <dbReference type="ChEBI" id="CHEBI:29950"/>
        <dbReference type="ChEBI" id="CHEBI:50058"/>
        <dbReference type="ChEBI" id="CHEBI:57783"/>
        <dbReference type="ChEBI" id="CHEBI:58349"/>
        <dbReference type="EC" id="1.8.1.9"/>
    </reaction>
</comment>
<dbReference type="PROSITE" id="PS00076">
    <property type="entry name" value="PYRIDINE_REDOX_1"/>
    <property type="match status" value="1"/>
</dbReference>
<keyword evidence="9" id="KW-0712">Selenocysteine</keyword>
<dbReference type="GO" id="GO:0034599">
    <property type="term" value="P:cellular response to oxidative stress"/>
    <property type="evidence" value="ECO:0007669"/>
    <property type="project" value="TreeGrafter"/>
</dbReference>